<evidence type="ECO:0000313" key="2">
    <source>
        <dbReference type="EMBL" id="KAF9479647.1"/>
    </source>
</evidence>
<dbReference type="Proteomes" id="UP000807469">
    <property type="component" value="Unassembled WGS sequence"/>
</dbReference>
<protein>
    <submittedName>
        <fullName evidence="2">Uncharacterized protein</fullName>
    </submittedName>
</protein>
<gene>
    <name evidence="2" type="ORF">BDN70DRAFT_894757</name>
</gene>
<dbReference type="AlphaFoldDB" id="A0A9P6CUJ0"/>
<feature type="transmembrane region" description="Helical" evidence="1">
    <location>
        <begin position="135"/>
        <end position="155"/>
    </location>
</feature>
<keyword evidence="1" id="KW-1133">Transmembrane helix</keyword>
<keyword evidence="3" id="KW-1185">Reference proteome</keyword>
<keyword evidence="1" id="KW-0812">Transmembrane</keyword>
<feature type="transmembrane region" description="Helical" evidence="1">
    <location>
        <begin position="109"/>
        <end position="129"/>
    </location>
</feature>
<comment type="caution">
    <text evidence="2">The sequence shown here is derived from an EMBL/GenBank/DDBJ whole genome shotgun (WGS) entry which is preliminary data.</text>
</comment>
<organism evidence="2 3">
    <name type="scientific">Pholiota conissans</name>
    <dbReference type="NCBI Taxonomy" id="109636"/>
    <lineage>
        <taxon>Eukaryota</taxon>
        <taxon>Fungi</taxon>
        <taxon>Dikarya</taxon>
        <taxon>Basidiomycota</taxon>
        <taxon>Agaricomycotina</taxon>
        <taxon>Agaricomycetes</taxon>
        <taxon>Agaricomycetidae</taxon>
        <taxon>Agaricales</taxon>
        <taxon>Agaricineae</taxon>
        <taxon>Strophariaceae</taxon>
        <taxon>Pholiota</taxon>
    </lineage>
</organism>
<dbReference type="EMBL" id="MU155208">
    <property type="protein sequence ID" value="KAF9479647.1"/>
    <property type="molecule type" value="Genomic_DNA"/>
</dbReference>
<feature type="transmembrane region" description="Helical" evidence="1">
    <location>
        <begin position="230"/>
        <end position="251"/>
    </location>
</feature>
<dbReference type="OrthoDB" id="2156690at2759"/>
<reference evidence="2" key="1">
    <citation type="submission" date="2020-11" db="EMBL/GenBank/DDBJ databases">
        <authorList>
            <consortium name="DOE Joint Genome Institute"/>
            <person name="Ahrendt S."/>
            <person name="Riley R."/>
            <person name="Andreopoulos W."/>
            <person name="Labutti K."/>
            <person name="Pangilinan J."/>
            <person name="Ruiz-Duenas F.J."/>
            <person name="Barrasa J.M."/>
            <person name="Sanchez-Garcia M."/>
            <person name="Camarero S."/>
            <person name="Miyauchi S."/>
            <person name="Serrano A."/>
            <person name="Linde D."/>
            <person name="Babiker R."/>
            <person name="Drula E."/>
            <person name="Ayuso-Fernandez I."/>
            <person name="Pacheco R."/>
            <person name="Padilla G."/>
            <person name="Ferreira P."/>
            <person name="Barriuso J."/>
            <person name="Kellner H."/>
            <person name="Castanera R."/>
            <person name="Alfaro M."/>
            <person name="Ramirez L."/>
            <person name="Pisabarro A.G."/>
            <person name="Kuo A."/>
            <person name="Tritt A."/>
            <person name="Lipzen A."/>
            <person name="He G."/>
            <person name="Yan M."/>
            <person name="Ng V."/>
            <person name="Cullen D."/>
            <person name="Martin F."/>
            <person name="Rosso M.-N."/>
            <person name="Henrissat B."/>
            <person name="Hibbett D."/>
            <person name="Martinez A.T."/>
            <person name="Grigoriev I.V."/>
        </authorList>
    </citation>
    <scope>NUCLEOTIDE SEQUENCE</scope>
    <source>
        <strain evidence="2">CIRM-BRFM 674</strain>
    </source>
</reference>
<keyword evidence="1" id="KW-0472">Membrane</keyword>
<name>A0A9P6CUJ0_9AGAR</name>
<accession>A0A9P6CUJ0</accession>
<evidence type="ECO:0000256" key="1">
    <source>
        <dbReference type="SAM" id="Phobius"/>
    </source>
</evidence>
<evidence type="ECO:0000313" key="3">
    <source>
        <dbReference type="Proteomes" id="UP000807469"/>
    </source>
</evidence>
<sequence>MNNNISDYDGLLNLLNAPFAGANSLGYLGSRGNLSLSSAVSSTNNISLSVNYLPAKTSVSPVAPMGAGARSRKKRPVDVINIPKWGGGQDVFKSGEARMSEKRLRWNKFKWILFVTNTCSCLGGLVHYVHLLQSLIVYSLGALLIVLLTWFDVFPHSDVVRIANRPELILSTIAACIGLLTCLNLEGKINAQWSRTFNASERLLTCYARSILPGCKLPYLRFQRVVLQRWYMGVFAFVPAQLAVMIAGLLCSNHTTYWFGMGMMPEAYRLNMGTMAVIMENYANQLAEQYSLEVAADILKRSQSNLDLASPGGNSYGNSVLLMANAFWVGEPVGGGMDEEREGDFEFRFLSHRCMVSALAELKKGSWIGGPSGEGGAQAAARLCTGTQLEGPFFEELKRYLKTLTLADKIKRPAPNAIIRPYSWLEREKDGWICTICNDYASEVEERVKATAVKYRYVRQAMVALSAVYSGDVDNRPSWKELFKELDHRDIRGLT</sequence>
<proteinExistence type="predicted"/>